<accession>A4CPN8</accession>
<dbReference type="STRING" id="313596.RB2501_03005"/>
<feature type="signal peptide" evidence="1">
    <location>
        <begin position="1"/>
        <end position="24"/>
    </location>
</feature>
<dbReference type="RefSeq" id="WP_015755795.1">
    <property type="nucleotide sequence ID" value="NC_013222.1"/>
</dbReference>
<dbReference type="InterPro" id="IPR038670">
    <property type="entry name" value="HslJ-like_sf"/>
</dbReference>
<feature type="domain" description="DUF306" evidence="2">
    <location>
        <begin position="34"/>
        <end position="134"/>
    </location>
</feature>
<keyword evidence="4" id="KW-1185">Reference proteome</keyword>
<dbReference type="Pfam" id="PF03724">
    <property type="entry name" value="META"/>
    <property type="match status" value="1"/>
</dbReference>
<evidence type="ECO:0000259" key="2">
    <source>
        <dbReference type="Pfam" id="PF03724"/>
    </source>
</evidence>
<dbReference type="eggNOG" id="COG3187">
    <property type="taxonomic scope" value="Bacteria"/>
</dbReference>
<proteinExistence type="predicted"/>
<dbReference type="PROSITE" id="PS51257">
    <property type="entry name" value="PROKAR_LIPOPROTEIN"/>
    <property type="match status" value="1"/>
</dbReference>
<protein>
    <recommendedName>
        <fullName evidence="2">DUF306 domain-containing protein</fullName>
    </recommendedName>
</protein>
<reference evidence="3 4" key="1">
    <citation type="journal article" date="2009" name="J. Bacteriol.">
        <title>Complete genome sequence of Robiginitalea biformata HTCC2501.</title>
        <authorList>
            <person name="Oh H.M."/>
            <person name="Giovannoni S.J."/>
            <person name="Lee K."/>
            <person name="Ferriera S."/>
            <person name="Johnson J."/>
            <person name="Cho J.C."/>
        </authorList>
    </citation>
    <scope>NUCLEOTIDE SEQUENCE [LARGE SCALE GENOMIC DNA]</scope>
    <source>
        <strain evidence="4">ATCC BAA-864 / HTCC2501 / KCTC 12146</strain>
    </source>
</reference>
<dbReference type="HOGENOM" id="CLU_075808_3_3_10"/>
<dbReference type="PANTHER" id="PTHR35535">
    <property type="entry name" value="HEAT SHOCK PROTEIN HSLJ"/>
    <property type="match status" value="1"/>
</dbReference>
<dbReference type="Proteomes" id="UP000009049">
    <property type="component" value="Chromosome"/>
</dbReference>
<dbReference type="InterPro" id="IPR053147">
    <property type="entry name" value="Hsp_HslJ-like"/>
</dbReference>
<dbReference type="InterPro" id="IPR005184">
    <property type="entry name" value="DUF306_Meta_HslJ"/>
</dbReference>
<organism evidence="3 4">
    <name type="scientific">Robiginitalea biformata (strain ATCC BAA-864 / DSM 15991 / KCTC 12146 / HTCC2501)</name>
    <dbReference type="NCBI Taxonomy" id="313596"/>
    <lineage>
        <taxon>Bacteria</taxon>
        <taxon>Pseudomonadati</taxon>
        <taxon>Bacteroidota</taxon>
        <taxon>Flavobacteriia</taxon>
        <taxon>Flavobacteriales</taxon>
        <taxon>Flavobacteriaceae</taxon>
        <taxon>Robiginitalea</taxon>
    </lineage>
</organism>
<dbReference type="PANTHER" id="PTHR35535:SF2">
    <property type="entry name" value="DUF306 DOMAIN-CONTAINING PROTEIN"/>
    <property type="match status" value="1"/>
</dbReference>
<gene>
    <name evidence="3" type="ordered locus">RB2501_03005</name>
</gene>
<evidence type="ECO:0000256" key="1">
    <source>
        <dbReference type="SAM" id="SignalP"/>
    </source>
</evidence>
<dbReference type="Gene3D" id="2.40.128.270">
    <property type="match status" value="1"/>
</dbReference>
<feature type="chain" id="PRO_5002667717" description="DUF306 domain-containing protein" evidence="1">
    <location>
        <begin position="25"/>
        <end position="143"/>
    </location>
</feature>
<evidence type="ECO:0000313" key="4">
    <source>
        <dbReference type="Proteomes" id="UP000009049"/>
    </source>
</evidence>
<dbReference type="KEGG" id="rbi:RB2501_03005"/>
<dbReference type="OrthoDB" id="880459at2"/>
<sequence length="143" mass="15450">MKYNYCLSIILCLAAFGSCGTPKATGGSGFPYATTWELDFISGTRIAFEGLFPDRKPVLTFNAGEGTASGNSGCNGYTAPVEISGNRIEFGQPGPSTMMYCGPGENQFREMLQKVNRWEVNSNGKLTLLLGDIPMLRFKKASP</sequence>
<evidence type="ECO:0000313" key="3">
    <source>
        <dbReference type="EMBL" id="EAR14359.1"/>
    </source>
</evidence>
<keyword evidence="1" id="KW-0732">Signal</keyword>
<dbReference type="AlphaFoldDB" id="A4CPN8"/>
<dbReference type="EMBL" id="CP001712">
    <property type="protein sequence ID" value="EAR14359.1"/>
    <property type="molecule type" value="Genomic_DNA"/>
</dbReference>
<name>A4CPN8_ROBBH</name>